<feature type="compositionally biased region" description="Polar residues" evidence="1">
    <location>
        <begin position="68"/>
        <end position="83"/>
    </location>
</feature>
<evidence type="ECO:0000313" key="3">
    <source>
        <dbReference type="Proteomes" id="UP001295684"/>
    </source>
</evidence>
<dbReference type="EMBL" id="CAMPGE010003729">
    <property type="protein sequence ID" value="CAI2362574.1"/>
    <property type="molecule type" value="Genomic_DNA"/>
</dbReference>
<proteinExistence type="predicted"/>
<reference evidence="2" key="1">
    <citation type="submission" date="2023-07" db="EMBL/GenBank/DDBJ databases">
        <authorList>
            <consortium name="AG Swart"/>
            <person name="Singh M."/>
            <person name="Singh A."/>
            <person name="Seah K."/>
            <person name="Emmerich C."/>
        </authorList>
    </citation>
    <scope>NUCLEOTIDE SEQUENCE</scope>
    <source>
        <strain evidence="2">DP1</strain>
    </source>
</reference>
<feature type="region of interest" description="Disordered" evidence="1">
    <location>
        <begin position="55"/>
        <end position="86"/>
    </location>
</feature>
<accession>A0AAD1U975</accession>
<name>A0AAD1U975_EUPCR</name>
<feature type="compositionally biased region" description="Basic and acidic residues" evidence="1">
    <location>
        <begin position="55"/>
        <end position="67"/>
    </location>
</feature>
<dbReference type="Proteomes" id="UP001295684">
    <property type="component" value="Unassembled WGS sequence"/>
</dbReference>
<dbReference type="AlphaFoldDB" id="A0AAD1U975"/>
<organism evidence="2 3">
    <name type="scientific">Euplotes crassus</name>
    <dbReference type="NCBI Taxonomy" id="5936"/>
    <lineage>
        <taxon>Eukaryota</taxon>
        <taxon>Sar</taxon>
        <taxon>Alveolata</taxon>
        <taxon>Ciliophora</taxon>
        <taxon>Intramacronucleata</taxon>
        <taxon>Spirotrichea</taxon>
        <taxon>Hypotrichia</taxon>
        <taxon>Euplotida</taxon>
        <taxon>Euplotidae</taxon>
        <taxon>Moneuplotes</taxon>
    </lineage>
</organism>
<evidence type="ECO:0000313" key="2">
    <source>
        <dbReference type="EMBL" id="CAI2362574.1"/>
    </source>
</evidence>
<gene>
    <name evidence="2" type="ORF">ECRASSUSDP1_LOCUS3898</name>
</gene>
<sequence length="296" mass="34007">MKRSESYRRKREIINQVENKKSLPDRLGPNLWKMTLRAGNEVRVSDLKKIMKKTLEEDKSDEDKENTKQPPRTSNTQTYTQDVGKSVKFSDDGSLTKKKSTLFLDNSWVGTATKICINDRVQKKRKKLYKNTFSESMATHYSTEPGMSKSGVYPTEVIWGKKKDDIIIRNIPPQPGKTEKDSDISCDYVSLPKSFMLKYHEVNRKRNKSTPGAIIRPESAGESKQPQSLCKYDNKGKIELDEISNIYITGNSKFESECAYVNNLAGKKYLIRNHFKTEYGEGEPPEDEEVIAFHKE</sequence>
<evidence type="ECO:0000256" key="1">
    <source>
        <dbReference type="SAM" id="MobiDB-lite"/>
    </source>
</evidence>
<comment type="caution">
    <text evidence="2">The sequence shown here is derived from an EMBL/GenBank/DDBJ whole genome shotgun (WGS) entry which is preliminary data.</text>
</comment>
<protein>
    <submittedName>
        <fullName evidence="2">Uncharacterized protein</fullName>
    </submittedName>
</protein>
<keyword evidence="3" id="KW-1185">Reference proteome</keyword>
<feature type="region of interest" description="Disordered" evidence="1">
    <location>
        <begin position="207"/>
        <end position="228"/>
    </location>
</feature>